<dbReference type="PANTHER" id="PTHR43139">
    <property type="entry name" value="SI:DKEY-122A22.2"/>
    <property type="match status" value="1"/>
</dbReference>
<dbReference type="AlphaFoldDB" id="A0A9W7H0V7"/>
<dbReference type="Gene3D" id="3.40.50.1820">
    <property type="entry name" value="alpha/beta hydrolase"/>
    <property type="match status" value="1"/>
</dbReference>
<evidence type="ECO:0000259" key="2">
    <source>
        <dbReference type="Pfam" id="PF08386"/>
    </source>
</evidence>
<evidence type="ECO:0008006" key="5">
    <source>
        <dbReference type="Google" id="ProtNLM"/>
    </source>
</evidence>
<reference evidence="3" key="1">
    <citation type="submission" date="2023-05" db="EMBL/GenBank/DDBJ databases">
        <title>Genome and transcriptome analyses reveal genes involved in the formation of fine ridges on petal epidermal cells in Hibiscus trionum.</title>
        <authorList>
            <person name="Koshimizu S."/>
            <person name="Masuda S."/>
            <person name="Ishii T."/>
            <person name="Shirasu K."/>
            <person name="Hoshino A."/>
            <person name="Arita M."/>
        </authorList>
    </citation>
    <scope>NUCLEOTIDE SEQUENCE</scope>
    <source>
        <strain evidence="3">Hamamatsu line</strain>
    </source>
</reference>
<dbReference type="InterPro" id="IPR000073">
    <property type="entry name" value="AB_hydrolase_1"/>
</dbReference>
<protein>
    <recommendedName>
        <fullName evidence="5">AB hydrolase-1 domain-containing protein</fullName>
    </recommendedName>
</protein>
<dbReference type="EMBL" id="BSYR01000005">
    <property type="protein sequence ID" value="GMI67676.1"/>
    <property type="molecule type" value="Genomic_DNA"/>
</dbReference>
<accession>A0A9W7H0V7</accession>
<dbReference type="PANTHER" id="PTHR43139:SF25">
    <property type="entry name" value="ALPHA_BETA-HYDROLASES SUPERFAMILY PROTEIN"/>
    <property type="match status" value="1"/>
</dbReference>
<evidence type="ECO:0000313" key="4">
    <source>
        <dbReference type="Proteomes" id="UP001165190"/>
    </source>
</evidence>
<dbReference type="Pfam" id="PF00561">
    <property type="entry name" value="Abhydrolase_1"/>
    <property type="match status" value="1"/>
</dbReference>
<evidence type="ECO:0000259" key="1">
    <source>
        <dbReference type="Pfam" id="PF00561"/>
    </source>
</evidence>
<dbReference type="InterPro" id="IPR013595">
    <property type="entry name" value="Pept_S33_TAP-like_C"/>
</dbReference>
<keyword evidence="4" id="KW-1185">Reference proteome</keyword>
<dbReference type="Pfam" id="PF08386">
    <property type="entry name" value="Abhydrolase_4"/>
    <property type="match status" value="1"/>
</dbReference>
<dbReference type="PRINTS" id="PR00111">
    <property type="entry name" value="ABHYDROLASE"/>
</dbReference>
<dbReference type="InterPro" id="IPR029058">
    <property type="entry name" value="AB_hydrolase_fold"/>
</dbReference>
<dbReference type="InterPro" id="IPR052370">
    <property type="entry name" value="Meta-cleavage_hydrolase"/>
</dbReference>
<organism evidence="3 4">
    <name type="scientific">Hibiscus trionum</name>
    <name type="common">Flower of an hour</name>
    <dbReference type="NCBI Taxonomy" id="183268"/>
    <lineage>
        <taxon>Eukaryota</taxon>
        <taxon>Viridiplantae</taxon>
        <taxon>Streptophyta</taxon>
        <taxon>Embryophyta</taxon>
        <taxon>Tracheophyta</taxon>
        <taxon>Spermatophyta</taxon>
        <taxon>Magnoliopsida</taxon>
        <taxon>eudicotyledons</taxon>
        <taxon>Gunneridae</taxon>
        <taxon>Pentapetalae</taxon>
        <taxon>rosids</taxon>
        <taxon>malvids</taxon>
        <taxon>Malvales</taxon>
        <taxon>Malvaceae</taxon>
        <taxon>Malvoideae</taxon>
        <taxon>Hibiscus</taxon>
    </lineage>
</organism>
<name>A0A9W7H0V7_HIBTR</name>
<dbReference type="SUPFAM" id="SSF53474">
    <property type="entry name" value="alpha/beta-Hydrolases"/>
    <property type="match status" value="1"/>
</dbReference>
<sequence>MAKCFSFTATRDWCFRYSFSNAGLRSSTTDLGNGTVMHVWAPKAHINSKPTLVLIHGIGANAMWQWNDFISPLMSRFNVYVPDLLFFGDSYTTRPERSEQFQAQCVMRAIEAHGVTVMNVVGISYGGFVGYSMAAQFKERVEKLVLCCAGVCLEEKDMDEGMFKVKSVDEAVSILLPQKPEKMRELMKISFYKPAKGVPTCFLNDFINEMCTEYFEERKELIQALHKDRKLSDLPKIKQATLVIWGEHDQIFPLELAHRLKRHLGDNAELVMIKNAGHAINVEKPKELFKHFKSFLVDSLPPTKPGNYSNGFKTD</sequence>
<gene>
    <name evidence="3" type="ORF">HRI_000436900</name>
</gene>
<dbReference type="Proteomes" id="UP001165190">
    <property type="component" value="Unassembled WGS sequence"/>
</dbReference>
<evidence type="ECO:0000313" key="3">
    <source>
        <dbReference type="EMBL" id="GMI67676.1"/>
    </source>
</evidence>
<proteinExistence type="predicted"/>
<feature type="domain" description="AB hydrolase-1" evidence="1">
    <location>
        <begin position="50"/>
        <end position="158"/>
    </location>
</feature>
<dbReference type="OrthoDB" id="6431331at2759"/>
<comment type="caution">
    <text evidence="3">The sequence shown here is derived from an EMBL/GenBank/DDBJ whole genome shotgun (WGS) entry which is preliminary data.</text>
</comment>
<feature type="domain" description="Peptidase S33 tripeptidyl aminopeptidase-like C-terminal" evidence="2">
    <location>
        <begin position="237"/>
        <end position="299"/>
    </location>
</feature>